<dbReference type="RefSeq" id="WP_015705917.1">
    <property type="nucleotide sequence ID" value="NC_015663.1"/>
</dbReference>
<protein>
    <submittedName>
        <fullName evidence="1">Uncharacterized protein</fullName>
    </submittedName>
</protein>
<sequence>MSKYRKGAVYLRKMKAGDKSNDFRTYMRMAMFSDKKAWKHPEKIKPVVLVQYGMKNIVSVFMNMDDATGCLFSGAIEKRARNSRHNPLRGMRYTKGDLKKAFRKWAFKHNAEHAA</sequence>
<dbReference type="EMBL" id="CP002824">
    <property type="protein sequence ID" value="AEG99397.1"/>
    <property type="molecule type" value="Genomic_DNA"/>
</dbReference>
<evidence type="ECO:0000313" key="2">
    <source>
        <dbReference type="Proteomes" id="UP000008881"/>
    </source>
</evidence>
<keyword evidence="2" id="KW-1185">Reference proteome</keyword>
<dbReference type="KEGG" id="eae:EAE_22490"/>
<gene>
    <name evidence="1" type="ordered locus">EAE_22490</name>
</gene>
<reference evidence="1 2" key="1">
    <citation type="journal article" date="2012" name="J. Bacteriol.">
        <title>Complete genome sequence of Enterobacter aerogenes KCTC 2190.</title>
        <authorList>
            <person name="Shin S.H."/>
            <person name="Kim S."/>
            <person name="Kim J.Y."/>
            <person name="Lee S."/>
            <person name="Um Y."/>
            <person name="Oh M.K."/>
            <person name="Kim Y.R."/>
            <person name="Lee J."/>
            <person name="Yang K.S."/>
        </authorList>
    </citation>
    <scope>NUCLEOTIDE SEQUENCE [LARGE SCALE GENOMIC DNA]</scope>
    <source>
        <strain evidence="1 2">KCTC 2190</strain>
    </source>
</reference>
<accession>A0A0H3FYA8</accession>
<dbReference type="OrthoDB" id="6636942at2"/>
<dbReference type="GeneID" id="93312663"/>
<dbReference type="eggNOG" id="ENOG5034B73">
    <property type="taxonomic scope" value="Bacteria"/>
</dbReference>
<name>A0A0H3FYA8_KLEAK</name>
<dbReference type="HOGENOM" id="CLU_2105539_0_0_6"/>
<proteinExistence type="predicted"/>
<dbReference type="AlphaFoldDB" id="A0A0H3FYA8"/>
<evidence type="ECO:0000313" key="1">
    <source>
        <dbReference type="EMBL" id="AEG99397.1"/>
    </source>
</evidence>
<dbReference type="Proteomes" id="UP000008881">
    <property type="component" value="Chromosome"/>
</dbReference>
<organism evidence="1 2">
    <name type="scientific">Klebsiella aerogenes (strain ATCC 13048 / DSM 30053 / CCUG 1429 / JCM 1235 / KCTC 2190 / NBRC 13534 / NCIMB 10102 / NCTC 10006 / CDC 819-56)</name>
    <name type="common">Enterobacter aerogenes</name>
    <dbReference type="NCBI Taxonomy" id="1028307"/>
    <lineage>
        <taxon>Bacteria</taxon>
        <taxon>Pseudomonadati</taxon>
        <taxon>Pseudomonadota</taxon>
        <taxon>Gammaproteobacteria</taxon>
        <taxon>Enterobacterales</taxon>
        <taxon>Enterobacteriaceae</taxon>
        <taxon>Klebsiella/Raoultella group</taxon>
        <taxon>Klebsiella</taxon>
    </lineage>
</organism>